<dbReference type="Pfam" id="PF06985">
    <property type="entry name" value="HET"/>
    <property type="match status" value="1"/>
</dbReference>
<organism evidence="2 3">
    <name type="scientific">Trametes pubescens</name>
    <name type="common">White-rot fungus</name>
    <dbReference type="NCBI Taxonomy" id="154538"/>
    <lineage>
        <taxon>Eukaryota</taxon>
        <taxon>Fungi</taxon>
        <taxon>Dikarya</taxon>
        <taxon>Basidiomycota</taxon>
        <taxon>Agaricomycotina</taxon>
        <taxon>Agaricomycetes</taxon>
        <taxon>Polyporales</taxon>
        <taxon>Polyporaceae</taxon>
        <taxon>Trametes</taxon>
    </lineage>
</organism>
<evidence type="ECO:0000313" key="3">
    <source>
        <dbReference type="Proteomes" id="UP000184267"/>
    </source>
</evidence>
<gene>
    <name evidence="2" type="ORF">TRAPUB_9534</name>
</gene>
<evidence type="ECO:0000259" key="1">
    <source>
        <dbReference type="Pfam" id="PF06985"/>
    </source>
</evidence>
<dbReference type="OrthoDB" id="5125733at2759"/>
<accession>A0A1M2W2A3</accession>
<sequence length="686" mass="75677">MPPNPPFICQLCWDGPIATQYGLFEDGEDDDPSPWNWVDGYSFSTSWAALKAGADAGCAWCQLVYATRGEQDDPKSATPVSVRVGNGGPLPNFSPKGTQAMYVCIDDEPHFGGYVYTAADDRAAPYIVARRRILDVASPHALSLAKAYIDECIHDHTSCIASAPTACDPALPTRLVDCTDPNRPRLATTDGGYGKYLALSYVWGEAQPHRTVMENVSTYADRIGVLPQSIRDAIRVTHELGYQYLWTDSLCIIQDSDDDKRRELGRMHRIYRDAYLTIIAASARKVSEGFLQTRPAAPWSKSTTFPREIVLPFICPPSDPSSTDSPTATLGEVYVCPTYTRADNMISNYSHAWEPISARGWCLQEYLMSPRSLIYTSQTLQFRCQTATHNIGGAVHEAGDERRLPDTLFSADAPPTPRDSKEWLDVRKAWMGVVEDYTRRTVGVSADKLVACGAIATEFQRVLCTDYLAGLWRDTLLIDLLWYKEEGADVPRPPTYRAPSWSWAAVDGKVTLGHGLWLGMRPSADNGAVAEVVRCEVMLEDAALPFGQVTGGTLTLRAAMVRCVLGLEEGVLRLRFQSAESTQGCAGGEDPDGGAEVHTEHVGWAYLDSDVDMDVEKTWAVPLMRDEVLTVGLVVTLVDPLESSHATEMKKVFRRVGFFDLNEEDGHGLCHALQDREVVMSEIEVV</sequence>
<dbReference type="AlphaFoldDB" id="A0A1M2W2A3"/>
<dbReference type="PANTHER" id="PTHR33112:SF16">
    <property type="entry name" value="HETEROKARYON INCOMPATIBILITY DOMAIN-CONTAINING PROTEIN"/>
    <property type="match status" value="1"/>
</dbReference>
<feature type="domain" description="Heterokaryon incompatibility" evidence="1">
    <location>
        <begin position="196"/>
        <end position="365"/>
    </location>
</feature>
<name>A0A1M2W2A3_TRAPU</name>
<dbReference type="EMBL" id="MNAD01000351">
    <property type="protein sequence ID" value="OJT13913.1"/>
    <property type="molecule type" value="Genomic_DNA"/>
</dbReference>
<proteinExistence type="predicted"/>
<dbReference type="OMA" id="SHATEMK"/>
<reference evidence="2 3" key="1">
    <citation type="submission" date="2016-10" db="EMBL/GenBank/DDBJ databases">
        <title>Genome sequence of the basidiomycete white-rot fungus Trametes pubescens.</title>
        <authorList>
            <person name="Makela M.R."/>
            <person name="Granchi Z."/>
            <person name="Peng M."/>
            <person name="De Vries R.P."/>
            <person name="Grigoriev I."/>
            <person name="Riley R."/>
            <person name="Hilden K."/>
        </authorList>
    </citation>
    <scope>NUCLEOTIDE SEQUENCE [LARGE SCALE GENOMIC DNA]</scope>
    <source>
        <strain evidence="2 3">FBCC735</strain>
    </source>
</reference>
<keyword evidence="3" id="KW-1185">Reference proteome</keyword>
<dbReference type="Proteomes" id="UP000184267">
    <property type="component" value="Unassembled WGS sequence"/>
</dbReference>
<dbReference type="InterPro" id="IPR010730">
    <property type="entry name" value="HET"/>
</dbReference>
<comment type="caution">
    <text evidence="2">The sequence shown here is derived from an EMBL/GenBank/DDBJ whole genome shotgun (WGS) entry which is preliminary data.</text>
</comment>
<evidence type="ECO:0000313" key="2">
    <source>
        <dbReference type="EMBL" id="OJT13913.1"/>
    </source>
</evidence>
<dbReference type="PANTHER" id="PTHR33112">
    <property type="entry name" value="DOMAIN PROTEIN, PUTATIVE-RELATED"/>
    <property type="match status" value="1"/>
</dbReference>
<protein>
    <recommendedName>
        <fullName evidence="1">Heterokaryon incompatibility domain-containing protein</fullName>
    </recommendedName>
</protein>